<evidence type="ECO:0000313" key="2">
    <source>
        <dbReference type="EnsemblPlants" id="OBART08G18700.1"/>
    </source>
</evidence>
<organism evidence="2">
    <name type="scientific">Oryza barthii</name>
    <dbReference type="NCBI Taxonomy" id="65489"/>
    <lineage>
        <taxon>Eukaryota</taxon>
        <taxon>Viridiplantae</taxon>
        <taxon>Streptophyta</taxon>
        <taxon>Embryophyta</taxon>
        <taxon>Tracheophyta</taxon>
        <taxon>Spermatophyta</taxon>
        <taxon>Magnoliopsida</taxon>
        <taxon>Liliopsida</taxon>
        <taxon>Poales</taxon>
        <taxon>Poaceae</taxon>
        <taxon>BOP clade</taxon>
        <taxon>Oryzoideae</taxon>
        <taxon>Oryzeae</taxon>
        <taxon>Oryzinae</taxon>
        <taxon>Oryza</taxon>
    </lineage>
</organism>
<keyword evidence="1" id="KW-0472">Membrane</keyword>
<dbReference type="EnsemblPlants" id="OBART12G20090.1">
    <property type="protein sequence ID" value="OBART12G20090.1"/>
    <property type="gene ID" value="OBART12G20090"/>
</dbReference>
<accession>A0A0D3H1K0</accession>
<dbReference type="Gene3D" id="1.20.1250.20">
    <property type="entry name" value="MFS general substrate transporter like domains"/>
    <property type="match status" value="1"/>
</dbReference>
<proteinExistence type="predicted"/>
<dbReference type="Proteomes" id="UP000026960">
    <property type="component" value="Chromosome 12"/>
</dbReference>
<keyword evidence="1" id="KW-1133">Transmembrane helix</keyword>
<dbReference type="Gramene" id="OBART12G20090.1">
    <property type="protein sequence ID" value="OBART12G20090.1"/>
    <property type="gene ID" value="OBART12G20090"/>
</dbReference>
<dbReference type="EnsemblPlants" id="OBART08G18700.1">
    <property type="protein sequence ID" value="OBART08G18700.1"/>
    <property type="gene ID" value="OBART08G18700"/>
</dbReference>
<dbReference type="PaxDb" id="65489-OBART08G18700.1"/>
<dbReference type="STRING" id="65489.A0A0D3H1K0"/>
<dbReference type="HOGENOM" id="CLU_2658388_0_0_1"/>
<feature type="transmembrane region" description="Helical" evidence="1">
    <location>
        <begin position="23"/>
        <end position="46"/>
    </location>
</feature>
<reference evidence="2" key="1">
    <citation type="journal article" date="2009" name="Rice">
        <title>De Novo Next Generation Sequencing of Plant Genomes.</title>
        <authorList>
            <person name="Rounsley S."/>
            <person name="Marri P.R."/>
            <person name="Yu Y."/>
            <person name="He R."/>
            <person name="Sisneros N."/>
            <person name="Goicoechea J.L."/>
            <person name="Lee S.J."/>
            <person name="Angelova A."/>
            <person name="Kudrna D."/>
            <person name="Luo M."/>
            <person name="Affourtit J."/>
            <person name="Desany B."/>
            <person name="Knight J."/>
            <person name="Niazi F."/>
            <person name="Egholm M."/>
            <person name="Wing R.A."/>
        </authorList>
    </citation>
    <scope>NUCLEOTIDE SEQUENCE [LARGE SCALE GENOMIC DNA]</scope>
    <source>
        <strain evidence="2">IRGC 105608</strain>
    </source>
</reference>
<protein>
    <submittedName>
        <fullName evidence="2">Uncharacterized protein</fullName>
    </submittedName>
</protein>
<dbReference type="Gramene" id="OBART08G18700.1">
    <property type="protein sequence ID" value="OBART08G18700.1"/>
    <property type="gene ID" value="OBART08G18700"/>
</dbReference>
<keyword evidence="1" id="KW-0812">Transmembrane</keyword>
<dbReference type="Proteomes" id="UP000026960">
    <property type="component" value="Chromosome 8"/>
</dbReference>
<dbReference type="InterPro" id="IPR036259">
    <property type="entry name" value="MFS_trans_sf"/>
</dbReference>
<sequence length="76" mass="8195">MVTAVERATGWLAQDINKGRVDLFYLVVGAMSAANLAYFVVCALWYRSKNIADHGGVELLQTSSKHNADAPPAMAV</sequence>
<keyword evidence="3" id="KW-1185">Reference proteome</keyword>
<evidence type="ECO:0000313" key="3">
    <source>
        <dbReference type="Proteomes" id="UP000026960"/>
    </source>
</evidence>
<reference evidence="2" key="2">
    <citation type="submission" date="2015-03" db="UniProtKB">
        <authorList>
            <consortium name="EnsemblPlants"/>
        </authorList>
    </citation>
    <scope>IDENTIFICATION</scope>
</reference>
<evidence type="ECO:0000256" key="1">
    <source>
        <dbReference type="SAM" id="Phobius"/>
    </source>
</evidence>
<dbReference type="AlphaFoldDB" id="A0A0D3H1K0"/>
<name>A0A0D3H1K0_9ORYZ</name>